<evidence type="ECO:0000313" key="2">
    <source>
        <dbReference type="Proteomes" id="UP000183832"/>
    </source>
</evidence>
<organism evidence="1 2">
    <name type="scientific">Clunio marinus</name>
    <dbReference type="NCBI Taxonomy" id="568069"/>
    <lineage>
        <taxon>Eukaryota</taxon>
        <taxon>Metazoa</taxon>
        <taxon>Ecdysozoa</taxon>
        <taxon>Arthropoda</taxon>
        <taxon>Hexapoda</taxon>
        <taxon>Insecta</taxon>
        <taxon>Pterygota</taxon>
        <taxon>Neoptera</taxon>
        <taxon>Endopterygota</taxon>
        <taxon>Diptera</taxon>
        <taxon>Nematocera</taxon>
        <taxon>Chironomoidea</taxon>
        <taxon>Chironomidae</taxon>
        <taxon>Clunio</taxon>
    </lineage>
</organism>
<dbReference type="EMBL" id="CVRI01000060">
    <property type="protein sequence ID" value="CRL03977.1"/>
    <property type="molecule type" value="Genomic_DNA"/>
</dbReference>
<dbReference type="AlphaFoldDB" id="A0A1J1IZG6"/>
<sequence>MEEGTKNKLVYEHFRIVNASIPGVLHKCPYTFVNFTNQAIKVDEIPSIFPSGDYKGILNYFTERRKLMIASTSIVTVTSSVKESFGK</sequence>
<protein>
    <submittedName>
        <fullName evidence="1">CLUMA_CG017098, isoform A</fullName>
    </submittedName>
</protein>
<evidence type="ECO:0000313" key="1">
    <source>
        <dbReference type="EMBL" id="CRL03977.1"/>
    </source>
</evidence>
<name>A0A1J1IZG6_9DIPT</name>
<dbReference type="OrthoDB" id="7727171at2759"/>
<gene>
    <name evidence="1" type="ORF">CLUMA_CG017098</name>
</gene>
<dbReference type="Proteomes" id="UP000183832">
    <property type="component" value="Unassembled WGS sequence"/>
</dbReference>
<reference evidence="1 2" key="1">
    <citation type="submission" date="2015-04" db="EMBL/GenBank/DDBJ databases">
        <authorList>
            <person name="Syromyatnikov M.Y."/>
            <person name="Popov V.N."/>
        </authorList>
    </citation>
    <scope>NUCLEOTIDE SEQUENCE [LARGE SCALE GENOMIC DNA]</scope>
</reference>
<accession>A0A1J1IZG6</accession>
<keyword evidence="2" id="KW-1185">Reference proteome</keyword>
<proteinExistence type="predicted"/>